<evidence type="ECO:0000313" key="2">
    <source>
        <dbReference type="EMBL" id="PXW48405.1"/>
    </source>
</evidence>
<dbReference type="SUPFAM" id="SSF54001">
    <property type="entry name" value="Cysteine proteinases"/>
    <property type="match status" value="1"/>
</dbReference>
<evidence type="ECO:0000313" key="3">
    <source>
        <dbReference type="Proteomes" id="UP000247485"/>
    </source>
</evidence>
<dbReference type="InterPro" id="IPR038765">
    <property type="entry name" value="Papain-like_cys_pep_sf"/>
</dbReference>
<dbReference type="NCBIfam" id="NF008552">
    <property type="entry name" value="PRK11479.1"/>
    <property type="match status" value="1"/>
</dbReference>
<dbReference type="InterPro" id="IPR024453">
    <property type="entry name" value="Peptidase_C92"/>
</dbReference>
<dbReference type="PROSITE" id="PS51257">
    <property type="entry name" value="PROKAR_LIPOPROTEIN"/>
    <property type="match status" value="1"/>
</dbReference>
<feature type="signal peptide" evidence="1">
    <location>
        <begin position="1"/>
        <end position="20"/>
    </location>
</feature>
<keyword evidence="1" id="KW-0732">Signal</keyword>
<protein>
    <submittedName>
        <fullName evidence="2">Permuted papain-like amidase YaeF/Yiix C92 family enzyme</fullName>
    </submittedName>
</protein>
<dbReference type="Pfam" id="PF05708">
    <property type="entry name" value="Peptidase_C92"/>
    <property type="match status" value="1"/>
</dbReference>
<organism evidence="2 3">
    <name type="scientific">Klebsiella oxytoca</name>
    <dbReference type="NCBI Taxonomy" id="571"/>
    <lineage>
        <taxon>Bacteria</taxon>
        <taxon>Pseudomonadati</taxon>
        <taxon>Pseudomonadota</taxon>
        <taxon>Gammaproteobacteria</taxon>
        <taxon>Enterobacterales</taxon>
        <taxon>Enterobacteriaceae</taxon>
        <taxon>Klebsiella/Raoultella group</taxon>
        <taxon>Klebsiella</taxon>
    </lineage>
</organism>
<name>A0A318FYM2_KLEOX</name>
<evidence type="ECO:0000256" key="1">
    <source>
        <dbReference type="SAM" id="SignalP"/>
    </source>
</evidence>
<dbReference type="Proteomes" id="UP000247485">
    <property type="component" value="Unassembled WGS sequence"/>
</dbReference>
<dbReference type="RefSeq" id="WP_110272448.1">
    <property type="nucleotide sequence ID" value="NZ_QJJG01000002.1"/>
</dbReference>
<reference evidence="2 3" key="1">
    <citation type="submission" date="2018-05" db="EMBL/GenBank/DDBJ databases">
        <title>Freshwater and sediment microbial communities from various areas in North America, analyzing microbe dynamics in response to fracking.</title>
        <authorList>
            <person name="Lamendella R."/>
        </authorList>
    </citation>
    <scope>NUCLEOTIDE SEQUENCE [LARGE SCALE GENOMIC DNA]</scope>
    <source>
        <strain evidence="2 3">67</strain>
    </source>
</reference>
<dbReference type="EMBL" id="QJJG01000002">
    <property type="protein sequence ID" value="PXW48405.1"/>
    <property type="molecule type" value="Genomic_DNA"/>
</dbReference>
<comment type="caution">
    <text evidence="2">The sequence shown here is derived from an EMBL/GenBank/DDBJ whole genome shotgun (WGS) entry which is preliminary data.</text>
</comment>
<feature type="chain" id="PRO_5016292562" evidence="1">
    <location>
        <begin position="21"/>
        <end position="273"/>
    </location>
</feature>
<accession>A0A318FYM2</accession>
<proteinExistence type="predicted"/>
<gene>
    <name evidence="2" type="ORF">DET57_1028</name>
</gene>
<sequence length="273" mass="29979">MANRAASYGLLFLISVLLCACTMDLSQPDPSESTINKQSKQWAIKLQRQGSITDKALLEISEKDLRPGDLLFSSSIGVTSLGIRAFSTSSVSHVAIYLGDSQVAEATGAGVQIVSLKQAMQHSDKLFALRAPDLTPQQAAEIKNFAYKNKDSGYNYRGIIEFIPFMMTKQMCSLNPFSKDFRQQCVNGLAKAQLSDIAPEDKKTWFCSEFVSDAFAKAGHPLTMAQPGWISPSDLLHMREGDVSTFKPETQLLYAGHLKLGVYIKTSRLVGLN</sequence>
<dbReference type="Gene3D" id="3.90.1720.10">
    <property type="entry name" value="endopeptidase domain like (from Nostoc punctiforme)"/>
    <property type="match status" value="1"/>
</dbReference>
<dbReference type="AlphaFoldDB" id="A0A318FYM2"/>